<evidence type="ECO:0000313" key="1">
    <source>
        <dbReference type="EMBL" id="KZW01180.1"/>
    </source>
</evidence>
<dbReference type="STRING" id="1314781.A0A166BHP3"/>
<name>A0A166BHP3_EXIGL</name>
<sequence>MRALADAWPADPFHPNLQLRVFLKSLATHPDLTHDHVRIMRALKGNTLIKRYAPTVGTLRPPSIPLHYVRLMEGVEKSQLGIGRPMWKRLLNIW</sequence>
<gene>
    <name evidence="1" type="ORF">EXIGLDRAFT_603241</name>
</gene>
<accession>A0A166BHP3</accession>
<protein>
    <submittedName>
        <fullName evidence="1">Uncharacterized protein</fullName>
    </submittedName>
</protein>
<dbReference type="EMBL" id="KV425895">
    <property type="protein sequence ID" value="KZW01180.1"/>
    <property type="molecule type" value="Genomic_DNA"/>
</dbReference>
<organism evidence="1 2">
    <name type="scientific">Exidia glandulosa HHB12029</name>
    <dbReference type="NCBI Taxonomy" id="1314781"/>
    <lineage>
        <taxon>Eukaryota</taxon>
        <taxon>Fungi</taxon>
        <taxon>Dikarya</taxon>
        <taxon>Basidiomycota</taxon>
        <taxon>Agaricomycotina</taxon>
        <taxon>Agaricomycetes</taxon>
        <taxon>Auriculariales</taxon>
        <taxon>Exidiaceae</taxon>
        <taxon>Exidia</taxon>
    </lineage>
</organism>
<proteinExistence type="predicted"/>
<dbReference type="Proteomes" id="UP000077266">
    <property type="component" value="Unassembled WGS sequence"/>
</dbReference>
<dbReference type="Pfam" id="PF20180">
    <property type="entry name" value="UQCC2_CBP6"/>
    <property type="match status" value="1"/>
</dbReference>
<dbReference type="OrthoDB" id="2107880at2759"/>
<dbReference type="AlphaFoldDB" id="A0A166BHP3"/>
<dbReference type="InParanoid" id="A0A166BHP3"/>
<reference evidence="1 2" key="1">
    <citation type="journal article" date="2016" name="Mol. Biol. Evol.">
        <title>Comparative Genomics of Early-Diverging Mushroom-Forming Fungi Provides Insights into the Origins of Lignocellulose Decay Capabilities.</title>
        <authorList>
            <person name="Nagy L.G."/>
            <person name="Riley R."/>
            <person name="Tritt A."/>
            <person name="Adam C."/>
            <person name="Daum C."/>
            <person name="Floudas D."/>
            <person name="Sun H."/>
            <person name="Yadav J.S."/>
            <person name="Pangilinan J."/>
            <person name="Larsson K.H."/>
            <person name="Matsuura K."/>
            <person name="Barry K."/>
            <person name="Labutti K."/>
            <person name="Kuo R."/>
            <person name="Ohm R.A."/>
            <person name="Bhattacharya S.S."/>
            <person name="Shirouzu T."/>
            <person name="Yoshinaga Y."/>
            <person name="Martin F.M."/>
            <person name="Grigoriev I.V."/>
            <person name="Hibbett D.S."/>
        </authorList>
    </citation>
    <scope>NUCLEOTIDE SEQUENCE [LARGE SCALE GENOMIC DNA]</scope>
    <source>
        <strain evidence="1 2">HHB12029</strain>
    </source>
</reference>
<evidence type="ECO:0000313" key="2">
    <source>
        <dbReference type="Proteomes" id="UP000077266"/>
    </source>
</evidence>
<keyword evidence="2" id="KW-1185">Reference proteome</keyword>